<dbReference type="InterPro" id="IPR009683">
    <property type="entry name" value="Extensin-like_C"/>
</dbReference>
<evidence type="ECO:0000313" key="4">
    <source>
        <dbReference type="EMBL" id="CTQ43402.1"/>
    </source>
</evidence>
<dbReference type="EMBL" id="CXST01000001">
    <property type="protein sequence ID" value="CTQ43402.1"/>
    <property type="molecule type" value="Genomic_DNA"/>
</dbReference>
<keyword evidence="5" id="KW-1185">Reference proteome</keyword>
<evidence type="ECO:0000256" key="2">
    <source>
        <dbReference type="SAM" id="SignalP"/>
    </source>
</evidence>
<keyword evidence="2" id="KW-0732">Signal</keyword>
<gene>
    <name evidence="4" type="ORF">LAL4801_01840</name>
</gene>
<sequence>MHLNVVSICTALALCCLLPLDVYASPPLPQEKPLPGLGSSRFIEGVDVPAIKPATLPEELLAGPDDGGRKGSAGESSTPATCDIPGATFEQLAPMEGDQADEDCGITVPVNLSGLRGEDAEVTFPMKATLSCGFATSLTAWVIEDVLPIAQAQFGKPVSEFLTGPGYQCRRRNNLPDGKLSEHALGKAIDIAAFRLSDGTEISVEKDWARNTQSGSFLSAIHKAACKRFTTVLGPDADPNHKSHFHLDIGCHGKSCNYIICQ</sequence>
<dbReference type="Pfam" id="PF06904">
    <property type="entry name" value="Extensin-like_C"/>
    <property type="match status" value="1"/>
</dbReference>
<dbReference type="AlphaFoldDB" id="A0A0M6XZW2"/>
<feature type="domain" description="Extensin-like C-terminal" evidence="3">
    <location>
        <begin position="94"/>
        <end position="254"/>
    </location>
</feature>
<name>A0A0M6XZW2_9HYPH</name>
<dbReference type="RefSeq" id="WP_187306539.1">
    <property type="nucleotide sequence ID" value="NZ_CXST01000001.1"/>
</dbReference>
<reference evidence="5" key="1">
    <citation type="submission" date="2015-07" db="EMBL/GenBank/DDBJ databases">
        <authorList>
            <person name="Rodrigo-Torres Lidia"/>
            <person name="Arahal R.David."/>
        </authorList>
    </citation>
    <scope>NUCLEOTIDE SEQUENCE [LARGE SCALE GENOMIC DNA]</scope>
    <source>
        <strain evidence="5">CECT 4801</strain>
    </source>
</reference>
<organism evidence="4 5">
    <name type="scientific">Roseibium aggregatum</name>
    <dbReference type="NCBI Taxonomy" id="187304"/>
    <lineage>
        <taxon>Bacteria</taxon>
        <taxon>Pseudomonadati</taxon>
        <taxon>Pseudomonadota</taxon>
        <taxon>Alphaproteobacteria</taxon>
        <taxon>Hyphomicrobiales</taxon>
        <taxon>Stappiaceae</taxon>
        <taxon>Roseibium</taxon>
    </lineage>
</organism>
<evidence type="ECO:0000256" key="1">
    <source>
        <dbReference type="SAM" id="MobiDB-lite"/>
    </source>
</evidence>
<protein>
    <recommendedName>
        <fullName evidence="3">Extensin-like C-terminal domain-containing protein</fullName>
    </recommendedName>
</protein>
<dbReference type="STRING" id="187304.B0E33_21025"/>
<dbReference type="Proteomes" id="UP000048926">
    <property type="component" value="Unassembled WGS sequence"/>
</dbReference>
<evidence type="ECO:0000313" key="5">
    <source>
        <dbReference type="Proteomes" id="UP000048926"/>
    </source>
</evidence>
<feature type="region of interest" description="Disordered" evidence="1">
    <location>
        <begin position="54"/>
        <end position="80"/>
    </location>
</feature>
<feature type="signal peptide" evidence="2">
    <location>
        <begin position="1"/>
        <end position="24"/>
    </location>
</feature>
<feature type="chain" id="PRO_5005807266" description="Extensin-like C-terminal domain-containing protein" evidence="2">
    <location>
        <begin position="25"/>
        <end position="262"/>
    </location>
</feature>
<accession>A0A0M6XZW2</accession>
<evidence type="ECO:0000259" key="3">
    <source>
        <dbReference type="Pfam" id="PF06904"/>
    </source>
</evidence>
<proteinExistence type="predicted"/>